<dbReference type="EMBL" id="LDAU01000025">
    <property type="protein sequence ID" value="KRX10646.1"/>
    <property type="molecule type" value="Genomic_DNA"/>
</dbReference>
<dbReference type="AlphaFoldDB" id="A0A0V0R832"/>
<keyword evidence="3" id="KW-1185">Reference proteome</keyword>
<organism evidence="2 3">
    <name type="scientific">Pseudocohnilembus persalinus</name>
    <name type="common">Ciliate</name>
    <dbReference type="NCBI Taxonomy" id="266149"/>
    <lineage>
        <taxon>Eukaryota</taxon>
        <taxon>Sar</taxon>
        <taxon>Alveolata</taxon>
        <taxon>Ciliophora</taxon>
        <taxon>Intramacronucleata</taxon>
        <taxon>Oligohymenophorea</taxon>
        <taxon>Scuticociliatia</taxon>
        <taxon>Philasterida</taxon>
        <taxon>Pseudocohnilembidae</taxon>
        <taxon>Pseudocohnilembus</taxon>
    </lineage>
</organism>
<protein>
    <submittedName>
        <fullName evidence="2">Uncharacterized protein</fullName>
    </submittedName>
</protein>
<reference evidence="2 3" key="1">
    <citation type="journal article" date="2015" name="Sci. Rep.">
        <title>Genome of the facultative scuticociliatosis pathogen Pseudocohnilembus persalinus provides insight into its virulence through horizontal gene transfer.</title>
        <authorList>
            <person name="Xiong J."/>
            <person name="Wang G."/>
            <person name="Cheng J."/>
            <person name="Tian M."/>
            <person name="Pan X."/>
            <person name="Warren A."/>
            <person name="Jiang C."/>
            <person name="Yuan D."/>
            <person name="Miao W."/>
        </authorList>
    </citation>
    <scope>NUCLEOTIDE SEQUENCE [LARGE SCALE GENOMIC DNA]</scope>
    <source>
        <strain evidence="2">36N120E</strain>
    </source>
</reference>
<feature type="compositionally biased region" description="Low complexity" evidence="1">
    <location>
        <begin position="50"/>
        <end position="61"/>
    </location>
</feature>
<gene>
    <name evidence="2" type="ORF">PPERSA_05466</name>
</gene>
<accession>A0A0V0R832</accession>
<evidence type="ECO:0000256" key="1">
    <source>
        <dbReference type="SAM" id="MobiDB-lite"/>
    </source>
</evidence>
<dbReference type="InParanoid" id="A0A0V0R832"/>
<name>A0A0V0R832_PSEPJ</name>
<dbReference type="Proteomes" id="UP000054937">
    <property type="component" value="Unassembled WGS sequence"/>
</dbReference>
<feature type="compositionally biased region" description="Polar residues" evidence="1">
    <location>
        <begin position="62"/>
        <end position="83"/>
    </location>
</feature>
<comment type="caution">
    <text evidence="2">The sequence shown here is derived from an EMBL/GenBank/DDBJ whole genome shotgun (WGS) entry which is preliminary data.</text>
</comment>
<evidence type="ECO:0000313" key="3">
    <source>
        <dbReference type="Proteomes" id="UP000054937"/>
    </source>
</evidence>
<feature type="region of interest" description="Disordered" evidence="1">
    <location>
        <begin position="41"/>
        <end position="83"/>
    </location>
</feature>
<evidence type="ECO:0000313" key="2">
    <source>
        <dbReference type="EMBL" id="KRX10646.1"/>
    </source>
</evidence>
<proteinExistence type="predicted"/>
<sequence>MSNSEAIYDEEFQRYMEDCQAVDNQDSKIVENKNCQDIIQSESLNKDDNQQNNIEQNNQENMGKNTQNNQVIGEQRQNNDQNNFKKNYKYIIHDNKTSEEIFNYGIQLASECEQILKTISSH</sequence>